<feature type="domain" description="CCHC-type" evidence="6">
    <location>
        <begin position="499"/>
        <end position="514"/>
    </location>
</feature>
<evidence type="ECO:0000313" key="9">
    <source>
        <dbReference type="Proteomes" id="UP001604336"/>
    </source>
</evidence>
<evidence type="ECO:0000259" key="6">
    <source>
        <dbReference type="PROSITE" id="PS50158"/>
    </source>
</evidence>
<feature type="compositionally biased region" description="Basic residues" evidence="5">
    <location>
        <begin position="651"/>
        <end position="664"/>
    </location>
</feature>
<evidence type="ECO:0000313" key="8">
    <source>
        <dbReference type="EMBL" id="KAL2541096.1"/>
    </source>
</evidence>
<evidence type="ECO:0000259" key="7">
    <source>
        <dbReference type="PROSITE" id="PS50966"/>
    </source>
</evidence>
<dbReference type="InterPro" id="IPR018289">
    <property type="entry name" value="MULE_transposase_dom"/>
</dbReference>
<keyword evidence="3" id="KW-0862">Zinc</keyword>
<keyword evidence="9" id="KW-1185">Reference proteome</keyword>
<name>A0ABD1VUM4_9LAMI</name>
<evidence type="ECO:0000256" key="5">
    <source>
        <dbReference type="SAM" id="MobiDB-lite"/>
    </source>
</evidence>
<feature type="domain" description="SWIM-type" evidence="7">
    <location>
        <begin position="332"/>
        <end position="364"/>
    </location>
</feature>
<accession>A0ABD1VUM4</accession>
<organism evidence="8 9">
    <name type="scientific">Abeliophyllum distichum</name>
    <dbReference type="NCBI Taxonomy" id="126358"/>
    <lineage>
        <taxon>Eukaryota</taxon>
        <taxon>Viridiplantae</taxon>
        <taxon>Streptophyta</taxon>
        <taxon>Embryophyta</taxon>
        <taxon>Tracheophyta</taxon>
        <taxon>Spermatophyta</taxon>
        <taxon>Magnoliopsida</taxon>
        <taxon>eudicotyledons</taxon>
        <taxon>Gunneridae</taxon>
        <taxon>Pentapetalae</taxon>
        <taxon>asterids</taxon>
        <taxon>lamiids</taxon>
        <taxon>Lamiales</taxon>
        <taxon>Oleaceae</taxon>
        <taxon>Forsythieae</taxon>
        <taxon>Abeliophyllum</taxon>
    </lineage>
</organism>
<feature type="region of interest" description="Disordered" evidence="5">
    <location>
        <begin position="637"/>
        <end position="685"/>
    </location>
</feature>
<dbReference type="InterPro" id="IPR006564">
    <property type="entry name" value="Znf_PMZ"/>
</dbReference>
<evidence type="ECO:0000256" key="1">
    <source>
        <dbReference type="ARBA" id="ARBA00022723"/>
    </source>
</evidence>
<dbReference type="EMBL" id="JBFOLK010000001">
    <property type="protein sequence ID" value="KAL2541096.1"/>
    <property type="molecule type" value="Genomic_DNA"/>
</dbReference>
<dbReference type="SMART" id="SM00575">
    <property type="entry name" value="ZnF_PMZ"/>
    <property type="match status" value="1"/>
</dbReference>
<dbReference type="InterPro" id="IPR001878">
    <property type="entry name" value="Znf_CCHC"/>
</dbReference>
<evidence type="ECO:0000256" key="4">
    <source>
        <dbReference type="PROSITE-ProRule" id="PRU00047"/>
    </source>
</evidence>
<evidence type="ECO:0000256" key="3">
    <source>
        <dbReference type="ARBA" id="ARBA00022833"/>
    </source>
</evidence>
<comment type="caution">
    <text evidence="8">The sequence shown here is derived from an EMBL/GenBank/DDBJ whole genome shotgun (WGS) entry which is preliminary data.</text>
</comment>
<sequence>MEIDSGGPSSMGCIERDIRNHERNIREEERGHDAETLVEHFTFEKEKNLNFYFDYEVDDANKFRRCYWADAESRRAYGFFGDVVVFDTTYNTNRYSMIFAPFVGVNHHGQTIIFGCGFLSEETTESFVWLLSKFMESNSNQAPRMIITDQDAAIAKGISIVMPSTFHRFCIWHILNKFSEKINAMVYNEQYHLLVGIIKNSEFPAEFEERWQEAMSNTESGHSFLKKYVNRNNSLMGFITRFNRALSHQRHEELVANHVDLNEQPRVTASVMMESQMVKIYTKKVFMKFQNEVVKSNLYICSKKETLSHMKTYVVQRLEHGSNFDRPRELQYYTDTDFVACSCRTFDFEGFPCRHMICFLKKKQVLLLPEKYILRRWTKNAKIGSACETNASNYRDDSSIQALMGRHGMLSQKAQVLVDDAALTDARSTFLLGEFEMLNLRVKEIDDGGIVGHIKSKSSSQSREVQQIIEDPTGVRAKGCGKRLKSSKEKAMSRGIRQCSVCGENGHDKRTCPRLNDRCNVGNFSETQYDYDDPQQDGRDDATFTSIASSNFQFARYSFTRVFSSSILNQKSKVPTSHHMPIQNQHQRYLLLITTQFKISIKGTHFSSHANSKSASKLKEYRSWDLEYAAGNSAEIGGQRRRKWANAPIERRRRKRAERRRRRGPNATEKAADGAGEHPCSSRLITATTKRRQWWVAGD</sequence>
<gene>
    <name evidence="8" type="ORF">Adt_02074</name>
</gene>
<dbReference type="Pfam" id="PF04434">
    <property type="entry name" value="SWIM"/>
    <property type="match status" value="1"/>
</dbReference>
<dbReference type="PROSITE" id="PS50158">
    <property type="entry name" value="ZF_CCHC"/>
    <property type="match status" value="1"/>
</dbReference>
<protein>
    <submittedName>
        <fullName evidence="8">Protein FAR1-RELATED SEQUENCE 5</fullName>
    </submittedName>
</protein>
<proteinExistence type="predicted"/>
<dbReference type="Proteomes" id="UP001604336">
    <property type="component" value="Unassembled WGS sequence"/>
</dbReference>
<keyword evidence="1" id="KW-0479">Metal-binding</keyword>
<dbReference type="GO" id="GO:0008270">
    <property type="term" value="F:zinc ion binding"/>
    <property type="evidence" value="ECO:0007669"/>
    <property type="project" value="UniProtKB-KW"/>
</dbReference>
<dbReference type="PANTHER" id="PTHR47718">
    <property type="entry name" value="OS01G0519700 PROTEIN"/>
    <property type="match status" value="1"/>
</dbReference>
<dbReference type="Pfam" id="PF10551">
    <property type="entry name" value="MULE"/>
    <property type="match status" value="1"/>
</dbReference>
<dbReference type="InterPro" id="IPR007527">
    <property type="entry name" value="Znf_SWIM"/>
</dbReference>
<keyword evidence="2 4" id="KW-0863">Zinc-finger</keyword>
<dbReference type="PROSITE" id="PS50966">
    <property type="entry name" value="ZF_SWIM"/>
    <property type="match status" value="1"/>
</dbReference>
<dbReference type="AlphaFoldDB" id="A0ABD1VUM4"/>
<evidence type="ECO:0000256" key="2">
    <source>
        <dbReference type="ARBA" id="ARBA00022771"/>
    </source>
</evidence>
<reference evidence="9" key="1">
    <citation type="submission" date="2024-07" db="EMBL/GenBank/DDBJ databases">
        <title>Two chromosome-level genome assemblies of Korean endemic species Abeliophyllum distichum and Forsythia ovata (Oleaceae).</title>
        <authorList>
            <person name="Jang H."/>
        </authorList>
    </citation>
    <scope>NUCLEOTIDE SEQUENCE [LARGE SCALE GENOMIC DNA]</scope>
</reference>